<dbReference type="InterPro" id="IPR002156">
    <property type="entry name" value="RNaseH_domain"/>
</dbReference>
<dbReference type="PANTHER" id="PTHR47723:SF19">
    <property type="entry name" value="POLYNUCLEOTIDYL TRANSFERASE, RIBONUCLEASE H-LIKE SUPERFAMILY PROTEIN"/>
    <property type="match status" value="1"/>
</dbReference>
<dbReference type="Proteomes" id="UP001396334">
    <property type="component" value="Unassembled WGS sequence"/>
</dbReference>
<dbReference type="EMBL" id="JBBPBN010000036">
    <property type="protein sequence ID" value="KAK9001005.1"/>
    <property type="molecule type" value="Genomic_DNA"/>
</dbReference>
<feature type="domain" description="Reverse transcriptase zinc-binding" evidence="2">
    <location>
        <begin position="17"/>
        <end position="89"/>
    </location>
</feature>
<protein>
    <recommendedName>
        <fullName evidence="5">RNase H type-1 domain-containing protein</fullName>
    </recommendedName>
</protein>
<organism evidence="3 4">
    <name type="scientific">Hibiscus sabdariffa</name>
    <name type="common">roselle</name>
    <dbReference type="NCBI Taxonomy" id="183260"/>
    <lineage>
        <taxon>Eukaryota</taxon>
        <taxon>Viridiplantae</taxon>
        <taxon>Streptophyta</taxon>
        <taxon>Embryophyta</taxon>
        <taxon>Tracheophyta</taxon>
        <taxon>Spermatophyta</taxon>
        <taxon>Magnoliopsida</taxon>
        <taxon>eudicotyledons</taxon>
        <taxon>Gunneridae</taxon>
        <taxon>Pentapetalae</taxon>
        <taxon>rosids</taxon>
        <taxon>malvids</taxon>
        <taxon>Malvales</taxon>
        <taxon>Malvaceae</taxon>
        <taxon>Malvoideae</taxon>
        <taxon>Hibiscus</taxon>
    </lineage>
</organism>
<dbReference type="InterPro" id="IPR053151">
    <property type="entry name" value="RNase_H-like"/>
</dbReference>
<evidence type="ECO:0000313" key="3">
    <source>
        <dbReference type="EMBL" id="KAK9001005.1"/>
    </source>
</evidence>
<dbReference type="Gene3D" id="3.30.420.10">
    <property type="entry name" value="Ribonuclease H-like superfamily/Ribonuclease H"/>
    <property type="match status" value="1"/>
</dbReference>
<dbReference type="InterPro" id="IPR026960">
    <property type="entry name" value="RVT-Znf"/>
</dbReference>
<accession>A0ABR2QJY3</accession>
<sequence>MDTDDFIIWRWDPKHVFKTKSTYFCLVSSSWDSTNPCWADIWKAQVLQRLRLFLWIAFKDRLMNNLERCRRSVGHHPSCTICDTQDESTPMSCVIASSPVRNEHVFNSVPQSPTDVWSKGISWARCYMESFLSSPTRSPESRTSHWIGPELGWGFQKAIGVLQPLQAVLWALLIGLRFTWDQGFVFVQIQSDCVEAVKLINIDNACISPISLVRAITALRHKAWATEITWIPRTSNLSVDMLAKSVDPNSTDFHELAEPPAALMHLLSMDALHMSL</sequence>
<dbReference type="PANTHER" id="PTHR47723">
    <property type="entry name" value="OS05G0353850 PROTEIN"/>
    <property type="match status" value="1"/>
</dbReference>
<feature type="domain" description="RNase H type-1" evidence="1">
    <location>
        <begin position="157"/>
        <end position="245"/>
    </location>
</feature>
<dbReference type="InterPro" id="IPR036397">
    <property type="entry name" value="RNaseH_sf"/>
</dbReference>
<evidence type="ECO:0000259" key="2">
    <source>
        <dbReference type="Pfam" id="PF13966"/>
    </source>
</evidence>
<comment type="caution">
    <text evidence="3">The sequence shown here is derived from an EMBL/GenBank/DDBJ whole genome shotgun (WGS) entry which is preliminary data.</text>
</comment>
<dbReference type="CDD" id="cd06222">
    <property type="entry name" value="RNase_H_like"/>
    <property type="match status" value="1"/>
</dbReference>
<evidence type="ECO:0000259" key="1">
    <source>
        <dbReference type="Pfam" id="PF13456"/>
    </source>
</evidence>
<evidence type="ECO:0008006" key="5">
    <source>
        <dbReference type="Google" id="ProtNLM"/>
    </source>
</evidence>
<dbReference type="Pfam" id="PF13456">
    <property type="entry name" value="RVT_3"/>
    <property type="match status" value="1"/>
</dbReference>
<proteinExistence type="predicted"/>
<evidence type="ECO:0000313" key="4">
    <source>
        <dbReference type="Proteomes" id="UP001396334"/>
    </source>
</evidence>
<reference evidence="3 4" key="1">
    <citation type="journal article" date="2024" name="G3 (Bethesda)">
        <title>Genome assembly of Hibiscus sabdariffa L. provides insights into metabolisms of medicinal natural products.</title>
        <authorList>
            <person name="Kim T."/>
        </authorList>
    </citation>
    <scope>NUCLEOTIDE SEQUENCE [LARGE SCALE GENOMIC DNA]</scope>
    <source>
        <strain evidence="3">TK-2024</strain>
        <tissue evidence="3">Old leaves</tissue>
    </source>
</reference>
<name>A0ABR2QJY3_9ROSI</name>
<keyword evidence="4" id="KW-1185">Reference proteome</keyword>
<dbReference type="InterPro" id="IPR044730">
    <property type="entry name" value="RNase_H-like_dom_plant"/>
</dbReference>
<dbReference type="Pfam" id="PF13966">
    <property type="entry name" value="zf-RVT"/>
    <property type="match status" value="1"/>
</dbReference>
<gene>
    <name evidence="3" type="ORF">V6N11_082799</name>
</gene>